<dbReference type="KEGG" id="hmn:HM131_19380"/>
<accession>A0A1W6A014</accession>
<evidence type="ECO:0000259" key="1">
    <source>
        <dbReference type="Pfam" id="PF00462"/>
    </source>
</evidence>
<dbReference type="Gene3D" id="3.40.30.10">
    <property type="entry name" value="Glutaredoxin"/>
    <property type="match status" value="1"/>
</dbReference>
<name>A0A1W6A014_9BACI</name>
<dbReference type="STRING" id="402384.HM131_19380"/>
<dbReference type="RefSeq" id="WP_085031306.1">
    <property type="nucleotide sequence ID" value="NZ_CP020772.1"/>
</dbReference>
<dbReference type="Pfam" id="PF00462">
    <property type="entry name" value="Glutaredoxin"/>
    <property type="match status" value="1"/>
</dbReference>
<proteinExistence type="predicted"/>
<evidence type="ECO:0000313" key="2">
    <source>
        <dbReference type="EMBL" id="ARI78850.1"/>
    </source>
</evidence>
<dbReference type="CDD" id="cd02976">
    <property type="entry name" value="NrdH"/>
    <property type="match status" value="1"/>
</dbReference>
<reference evidence="2 3" key="1">
    <citation type="submission" date="2017-04" db="EMBL/GenBank/DDBJ databases">
        <title>The whole genome sequencing and assembly of Halobacillus mangrovi strain.</title>
        <authorList>
            <person name="Lee S.-J."/>
            <person name="Park M.-K."/>
            <person name="Kim J.-Y."/>
            <person name="Lee Y.-J."/>
            <person name="Yi H."/>
            <person name="Bahn Y.-S."/>
            <person name="Kim J.F."/>
            <person name="Lee D.-W."/>
        </authorList>
    </citation>
    <scope>NUCLEOTIDE SEQUENCE [LARGE SCALE GENOMIC DNA]</scope>
    <source>
        <strain evidence="2 3">KTB 131</strain>
    </source>
</reference>
<dbReference type="AlphaFoldDB" id="A0A1W6A014"/>
<dbReference type="InterPro" id="IPR002109">
    <property type="entry name" value="Glutaredoxin"/>
</dbReference>
<dbReference type="EMBL" id="CP020772">
    <property type="protein sequence ID" value="ARI78850.1"/>
    <property type="molecule type" value="Genomic_DNA"/>
</dbReference>
<dbReference type="PROSITE" id="PS51354">
    <property type="entry name" value="GLUTAREDOXIN_2"/>
    <property type="match status" value="1"/>
</dbReference>
<protein>
    <submittedName>
        <fullName evidence="2">NrdH-redoxin</fullName>
    </submittedName>
</protein>
<dbReference type="OrthoDB" id="9795531at2"/>
<dbReference type="InterPro" id="IPR036249">
    <property type="entry name" value="Thioredoxin-like_sf"/>
</dbReference>
<sequence>MSNSNVVVYTSRNCTQCEHVIAKLSEWGVDFEERNVSENREYFKELQSKRIYGTPATFIDGEKILGFQVRKLKRTLGIPYEERFIDKDAMNFS</sequence>
<keyword evidence="3" id="KW-1185">Reference proteome</keyword>
<dbReference type="Proteomes" id="UP000192527">
    <property type="component" value="Chromosome"/>
</dbReference>
<feature type="domain" description="Glutaredoxin" evidence="1">
    <location>
        <begin position="6"/>
        <end position="63"/>
    </location>
</feature>
<gene>
    <name evidence="2" type="ORF">HM131_19380</name>
</gene>
<organism evidence="2 3">
    <name type="scientific">Halobacillus mangrovi</name>
    <dbReference type="NCBI Taxonomy" id="402384"/>
    <lineage>
        <taxon>Bacteria</taxon>
        <taxon>Bacillati</taxon>
        <taxon>Bacillota</taxon>
        <taxon>Bacilli</taxon>
        <taxon>Bacillales</taxon>
        <taxon>Bacillaceae</taxon>
        <taxon>Halobacillus</taxon>
    </lineage>
</organism>
<evidence type="ECO:0000313" key="3">
    <source>
        <dbReference type="Proteomes" id="UP000192527"/>
    </source>
</evidence>
<dbReference type="SUPFAM" id="SSF52833">
    <property type="entry name" value="Thioredoxin-like"/>
    <property type="match status" value="1"/>
</dbReference>